<dbReference type="STRING" id="1965070.A0A3S4RLJ3"/>
<dbReference type="Gene3D" id="3.10.20.90">
    <property type="entry name" value="Phosphatidylinositol 3-kinase Catalytic Subunit, Chain A, domain 1"/>
    <property type="match status" value="1"/>
</dbReference>
<feature type="domain" description="FERM" evidence="2">
    <location>
        <begin position="1"/>
        <end position="272"/>
    </location>
</feature>
<dbReference type="GO" id="GO:0090090">
    <property type="term" value="P:negative regulation of canonical Wnt signaling pathway"/>
    <property type="evidence" value="ECO:0007669"/>
    <property type="project" value="TreeGrafter"/>
</dbReference>
<keyword evidence="4" id="KW-1185">Reference proteome</keyword>
<dbReference type="InterPro" id="IPR035963">
    <property type="entry name" value="FERM_2"/>
</dbReference>
<dbReference type="GO" id="GO:0005886">
    <property type="term" value="C:plasma membrane"/>
    <property type="evidence" value="ECO:0007669"/>
    <property type="project" value="TreeGrafter"/>
</dbReference>
<accession>A0A3S4RLJ3</accession>
<dbReference type="InterPro" id="IPR011993">
    <property type="entry name" value="PH-like_dom_sf"/>
</dbReference>
<dbReference type="SUPFAM" id="SSF47031">
    <property type="entry name" value="Second domain of FERM"/>
    <property type="match status" value="1"/>
</dbReference>
<evidence type="ECO:0000313" key="4">
    <source>
        <dbReference type="Proteomes" id="UP000285301"/>
    </source>
</evidence>
<evidence type="ECO:0000313" key="3">
    <source>
        <dbReference type="EMBL" id="RWS17672.1"/>
    </source>
</evidence>
<dbReference type="PROSITE" id="PS50057">
    <property type="entry name" value="FERM_3"/>
    <property type="match status" value="1"/>
</dbReference>
<dbReference type="CDD" id="cd14473">
    <property type="entry name" value="FERM_B-lobe"/>
    <property type="match status" value="1"/>
</dbReference>
<sequence length="272" mass="32318">MTSPLLELQLKPLHRPFSILEKWNELLSKYGSIDPLENKQHVTNDEPILSFQKNLFLSRRDEIVIEDIEVLRLLYEEAKVNVIDGRYPTENYERLAAIQAMIEFGPFDKNIHTAEFFKKRLHSFLPLSHIKFSKWKSRIKSCANIEHQIIINYKNISNFDCSPKNLMRSYLSTCWSLPFYGSAYFHGVIEKLKGRCNLKTWIAVNQEGVHLIEKRHSVSTMIRIFLSDFKLYFIEAHFIARLFKFLLENWRFIACQEFTVVYFYSISFSQRE</sequence>
<dbReference type="Gene3D" id="1.20.80.10">
    <property type="match status" value="1"/>
</dbReference>
<dbReference type="PANTHER" id="PTHR13283">
    <property type="entry name" value="KREV INTERACTION TRAPPED 1-RELATED"/>
    <property type="match status" value="1"/>
</dbReference>
<dbReference type="InterPro" id="IPR014352">
    <property type="entry name" value="FERM/acyl-CoA-bd_prot_sf"/>
</dbReference>
<dbReference type="PANTHER" id="PTHR13283:SF10">
    <property type="entry name" value="FERM DOMAIN-CONTAINING PROTEIN 8"/>
    <property type="match status" value="1"/>
</dbReference>
<comment type="caution">
    <text evidence="3">The sequence shown here is derived from an EMBL/GenBank/DDBJ whole genome shotgun (WGS) entry which is preliminary data.</text>
</comment>
<organism evidence="3 4">
    <name type="scientific">Dinothrombium tinctorium</name>
    <dbReference type="NCBI Taxonomy" id="1965070"/>
    <lineage>
        <taxon>Eukaryota</taxon>
        <taxon>Metazoa</taxon>
        <taxon>Ecdysozoa</taxon>
        <taxon>Arthropoda</taxon>
        <taxon>Chelicerata</taxon>
        <taxon>Arachnida</taxon>
        <taxon>Acari</taxon>
        <taxon>Acariformes</taxon>
        <taxon>Trombidiformes</taxon>
        <taxon>Prostigmata</taxon>
        <taxon>Anystina</taxon>
        <taxon>Parasitengona</taxon>
        <taxon>Trombidioidea</taxon>
        <taxon>Trombidiidae</taxon>
        <taxon>Dinothrombium</taxon>
    </lineage>
</organism>
<name>A0A3S4RLJ3_9ACAR</name>
<dbReference type="InterPro" id="IPR051594">
    <property type="entry name" value="KRIT1/FRMD8"/>
</dbReference>
<gene>
    <name evidence="3" type="ORF">B4U79_03494</name>
</gene>
<dbReference type="InterPro" id="IPR019748">
    <property type="entry name" value="FERM_central"/>
</dbReference>
<evidence type="ECO:0000259" key="2">
    <source>
        <dbReference type="PROSITE" id="PS50057"/>
    </source>
</evidence>
<dbReference type="Gene3D" id="2.30.29.30">
    <property type="entry name" value="Pleckstrin-homology domain (PH domain)/Phosphotyrosine-binding domain (PTB)"/>
    <property type="match status" value="1"/>
</dbReference>
<proteinExistence type="predicted"/>
<dbReference type="AlphaFoldDB" id="A0A3S4RLJ3"/>
<dbReference type="OrthoDB" id="2142533at2759"/>
<protein>
    <recommendedName>
        <fullName evidence="1">FERM domain-containing protein 8</fullName>
    </recommendedName>
</protein>
<evidence type="ECO:0000256" key="1">
    <source>
        <dbReference type="ARBA" id="ARBA00039547"/>
    </source>
</evidence>
<dbReference type="InterPro" id="IPR000299">
    <property type="entry name" value="FERM_domain"/>
</dbReference>
<reference evidence="3 4" key="1">
    <citation type="journal article" date="2018" name="Gigascience">
        <title>Genomes of trombidid mites reveal novel predicted allergens and laterally-transferred genes associated with secondary metabolism.</title>
        <authorList>
            <person name="Dong X."/>
            <person name="Chaisiri K."/>
            <person name="Xia D."/>
            <person name="Armstrong S.D."/>
            <person name="Fang Y."/>
            <person name="Donnelly M.J."/>
            <person name="Kadowaki T."/>
            <person name="McGarry J.W."/>
            <person name="Darby A.C."/>
            <person name="Makepeace B.L."/>
        </authorList>
    </citation>
    <scope>NUCLEOTIDE SEQUENCE [LARGE SCALE GENOMIC DNA]</scope>
    <source>
        <strain evidence="3">UoL-WK</strain>
    </source>
</reference>
<dbReference type="EMBL" id="NCKU01000048">
    <property type="protein sequence ID" value="RWS17672.1"/>
    <property type="molecule type" value="Genomic_DNA"/>
</dbReference>
<dbReference type="Pfam" id="PF00373">
    <property type="entry name" value="FERM_M"/>
    <property type="match status" value="1"/>
</dbReference>
<dbReference type="Proteomes" id="UP000285301">
    <property type="component" value="Unassembled WGS sequence"/>
</dbReference>